<dbReference type="Gene3D" id="2.160.20.10">
    <property type="entry name" value="Single-stranded right-handed beta-helix, Pectin lyase-like"/>
    <property type="match status" value="1"/>
</dbReference>
<gene>
    <name evidence="1" type="ORF">F9817_07310</name>
</gene>
<name>A0A7X4LJN5_9VIBR</name>
<evidence type="ECO:0000313" key="1">
    <source>
        <dbReference type="EMBL" id="MZI93005.1"/>
    </source>
</evidence>
<keyword evidence="2" id="KW-1185">Reference proteome</keyword>
<dbReference type="InterPro" id="IPR011050">
    <property type="entry name" value="Pectin_lyase_fold/virulence"/>
</dbReference>
<dbReference type="RefSeq" id="WP_161154304.1">
    <property type="nucleotide sequence ID" value="NZ_WEKT01000009.1"/>
</dbReference>
<evidence type="ECO:0000313" key="2">
    <source>
        <dbReference type="Proteomes" id="UP000462621"/>
    </source>
</evidence>
<dbReference type="EMBL" id="WEKT01000009">
    <property type="protein sequence ID" value="MZI93005.1"/>
    <property type="molecule type" value="Genomic_DNA"/>
</dbReference>
<dbReference type="AlphaFoldDB" id="A0A7X4LJN5"/>
<dbReference type="Proteomes" id="UP000462621">
    <property type="component" value="Unassembled WGS sequence"/>
</dbReference>
<protein>
    <submittedName>
        <fullName evidence="1">DUF3737 family protein</fullName>
    </submittedName>
</protein>
<dbReference type="SUPFAM" id="SSF51126">
    <property type="entry name" value="Pectin lyase-like"/>
    <property type="match status" value="1"/>
</dbReference>
<dbReference type="InterPro" id="IPR022208">
    <property type="entry name" value="DUF3737"/>
</dbReference>
<dbReference type="InterPro" id="IPR012334">
    <property type="entry name" value="Pectin_lyas_fold"/>
</dbReference>
<comment type="caution">
    <text evidence="1">The sequence shown here is derived from an EMBL/GenBank/DDBJ whole genome shotgun (WGS) entry which is preliminary data.</text>
</comment>
<sequence length="288" mass="33221">MTDMTLETQLIENTFYEGERPLFACENMTLEKVRFYPGESALKHSKHVVARACEFLCKYPFWHSDNILLEDSVFTVYGRAAIWYTQNVVMRQCKVDAPKMFRKVSHVSVENTVFSSAGETFWWCDNITLDTVQLRGADYVFMHGEHIEINDMHMQGNYSFQEAKNVVIHNSHLESKDAFWESENVTVYDSVLDGEYLGWHSKNLRLVNCTIRGEQPFCYCENLVLENCVMSDDAELGFEYSSVEADIKSHVVSIKNPKSGYIRAKSVGEIILDEHRITPSECTIETEE</sequence>
<accession>A0A7X4LJN5</accession>
<reference evidence="1 2" key="1">
    <citation type="submission" date="2019-10" db="EMBL/GenBank/DDBJ databases">
        <title>Vibrio sp. nov. isolated from a shrimp pond.</title>
        <authorList>
            <person name="Gomez-Gil B."/>
            <person name="Enciso-Ibarra J."/>
            <person name="Enciso-Ibarra K."/>
            <person name="Bolan-Mejia C."/>
        </authorList>
    </citation>
    <scope>NUCLEOTIDE SEQUENCE [LARGE SCALE GENOMIC DNA]</scope>
    <source>
        <strain evidence="1 2">CAIM 722</strain>
    </source>
</reference>
<organism evidence="1 2">
    <name type="scientific">Vibrio eleionomae</name>
    <dbReference type="NCBI Taxonomy" id="2653505"/>
    <lineage>
        <taxon>Bacteria</taxon>
        <taxon>Pseudomonadati</taxon>
        <taxon>Pseudomonadota</taxon>
        <taxon>Gammaproteobacteria</taxon>
        <taxon>Vibrionales</taxon>
        <taxon>Vibrionaceae</taxon>
        <taxon>Vibrio</taxon>
    </lineage>
</organism>
<dbReference type="Pfam" id="PF12541">
    <property type="entry name" value="DUF3737"/>
    <property type="match status" value="1"/>
</dbReference>
<proteinExistence type="predicted"/>